<feature type="non-terminal residue" evidence="1">
    <location>
        <position position="1"/>
    </location>
</feature>
<sequence length="265" mass="30015">QKPLEGVSMIYTFEDRDEPDRHETQYFEMYTNRGIYHKGWTACTRRRIPWITSGGESKPFDDDEWELYAPDDWSQVNNLAQEMPDKMRYLQRLWLIEAVKYNVLPLDDRLAERMNSELAGRPDLMGKRKSLTLVPGMTRLTEGSVLNVKNKSYNVTAEVVIPEDGASGVVLVQGGAFGGWVVYFKDGYLKYCYNMVGVHRYYAESAELVAPGKHQVRMEFAYDGGGISKGGDVALYVDGQKVGEGRVDRTMPFIFSADDGMDVGT</sequence>
<comment type="caution">
    <text evidence="1">The sequence shown here is derived from an EMBL/GenBank/DDBJ whole genome shotgun (WGS) entry which is preliminary data.</text>
</comment>
<dbReference type="AlphaFoldDB" id="X0UKX9"/>
<evidence type="ECO:0008006" key="2">
    <source>
        <dbReference type="Google" id="ProtNLM"/>
    </source>
</evidence>
<evidence type="ECO:0000313" key="1">
    <source>
        <dbReference type="EMBL" id="GAG06290.1"/>
    </source>
</evidence>
<proteinExistence type="predicted"/>
<feature type="non-terminal residue" evidence="1">
    <location>
        <position position="265"/>
    </location>
</feature>
<reference evidence="1" key="1">
    <citation type="journal article" date="2014" name="Front. Microbiol.">
        <title>High frequency of phylogenetically diverse reductive dehalogenase-homologous genes in deep subseafloor sedimentary metagenomes.</title>
        <authorList>
            <person name="Kawai M."/>
            <person name="Futagami T."/>
            <person name="Toyoda A."/>
            <person name="Takaki Y."/>
            <person name="Nishi S."/>
            <person name="Hori S."/>
            <person name="Arai W."/>
            <person name="Tsubouchi T."/>
            <person name="Morono Y."/>
            <person name="Uchiyama I."/>
            <person name="Ito T."/>
            <person name="Fujiyama A."/>
            <person name="Inagaki F."/>
            <person name="Takami H."/>
        </authorList>
    </citation>
    <scope>NUCLEOTIDE SEQUENCE</scope>
    <source>
        <strain evidence="1">Expedition CK06-06</strain>
    </source>
</reference>
<organism evidence="1">
    <name type="scientific">marine sediment metagenome</name>
    <dbReference type="NCBI Taxonomy" id="412755"/>
    <lineage>
        <taxon>unclassified sequences</taxon>
        <taxon>metagenomes</taxon>
        <taxon>ecological metagenomes</taxon>
    </lineage>
</organism>
<protein>
    <recommendedName>
        <fullName evidence="2">Arylsulfatase</fullName>
    </recommendedName>
</protein>
<accession>X0UKX9</accession>
<dbReference type="SUPFAM" id="SSF53649">
    <property type="entry name" value="Alkaline phosphatase-like"/>
    <property type="match status" value="1"/>
</dbReference>
<gene>
    <name evidence="1" type="ORF">S01H1_44298</name>
</gene>
<dbReference type="InterPro" id="IPR017850">
    <property type="entry name" value="Alkaline_phosphatase_core_sf"/>
</dbReference>
<dbReference type="EMBL" id="BARS01028254">
    <property type="protein sequence ID" value="GAG06290.1"/>
    <property type="molecule type" value="Genomic_DNA"/>
</dbReference>
<name>X0UKX9_9ZZZZ</name>
<dbReference type="Gene3D" id="3.30.1120.10">
    <property type="match status" value="1"/>
</dbReference>